<dbReference type="Proteomes" id="UP000887013">
    <property type="component" value="Unassembled WGS sequence"/>
</dbReference>
<evidence type="ECO:0000313" key="2">
    <source>
        <dbReference type="Proteomes" id="UP000887013"/>
    </source>
</evidence>
<evidence type="ECO:0000313" key="1">
    <source>
        <dbReference type="EMBL" id="GFS34588.1"/>
    </source>
</evidence>
<sequence>MTCLSLAEVETDCELGHVATKTAGSRRYILGKQTAALLELGVEQDGLSKWEVVNAIQTRSQRKTEFSFPVASDIVNIRYKDTLSSFSKEALLGL</sequence>
<dbReference type="OrthoDB" id="6414225at2759"/>
<dbReference type="AlphaFoldDB" id="A0A8X6M9X9"/>
<comment type="caution">
    <text evidence="1">The sequence shown here is derived from an EMBL/GenBank/DDBJ whole genome shotgun (WGS) entry which is preliminary data.</text>
</comment>
<dbReference type="EMBL" id="BMAW01042508">
    <property type="protein sequence ID" value="GFS34588.1"/>
    <property type="molecule type" value="Genomic_DNA"/>
</dbReference>
<gene>
    <name evidence="1" type="ORF">NPIL_28841</name>
</gene>
<organism evidence="1 2">
    <name type="scientific">Nephila pilipes</name>
    <name type="common">Giant wood spider</name>
    <name type="synonym">Nephila maculata</name>
    <dbReference type="NCBI Taxonomy" id="299642"/>
    <lineage>
        <taxon>Eukaryota</taxon>
        <taxon>Metazoa</taxon>
        <taxon>Ecdysozoa</taxon>
        <taxon>Arthropoda</taxon>
        <taxon>Chelicerata</taxon>
        <taxon>Arachnida</taxon>
        <taxon>Araneae</taxon>
        <taxon>Araneomorphae</taxon>
        <taxon>Entelegynae</taxon>
        <taxon>Araneoidea</taxon>
        <taxon>Nephilidae</taxon>
        <taxon>Nephila</taxon>
    </lineage>
</organism>
<reference evidence="1" key="1">
    <citation type="submission" date="2020-08" db="EMBL/GenBank/DDBJ databases">
        <title>Multicomponent nature underlies the extraordinary mechanical properties of spider dragline silk.</title>
        <authorList>
            <person name="Kono N."/>
            <person name="Nakamura H."/>
            <person name="Mori M."/>
            <person name="Yoshida Y."/>
            <person name="Ohtoshi R."/>
            <person name="Malay A.D."/>
            <person name="Moran D.A.P."/>
            <person name="Tomita M."/>
            <person name="Numata K."/>
            <person name="Arakawa K."/>
        </authorList>
    </citation>
    <scope>NUCLEOTIDE SEQUENCE</scope>
</reference>
<name>A0A8X6M9X9_NEPPI</name>
<keyword evidence="2" id="KW-1185">Reference proteome</keyword>
<proteinExistence type="predicted"/>
<accession>A0A8X6M9X9</accession>
<protein>
    <submittedName>
        <fullName evidence="1">Uncharacterized protein</fullName>
    </submittedName>
</protein>